<gene>
    <name evidence="7" type="ORF">OHK93_004138</name>
</gene>
<evidence type="ECO:0000313" key="8">
    <source>
        <dbReference type="Proteomes" id="UP001161017"/>
    </source>
</evidence>
<keyword evidence="8" id="KW-1185">Reference proteome</keyword>
<reference evidence="7" key="1">
    <citation type="journal article" date="2023" name="Genome Biol. Evol.">
        <title>First Whole Genome Sequence and Flow Cytometry Genome Size Data for the Lichen-Forming Fungus Ramalina farinacea (Ascomycota).</title>
        <authorList>
            <person name="Llewellyn T."/>
            <person name="Mian S."/>
            <person name="Hill R."/>
            <person name="Leitch I.J."/>
            <person name="Gaya E."/>
        </authorList>
    </citation>
    <scope>NUCLEOTIDE SEQUENCE</scope>
    <source>
        <strain evidence="7">LIQ254RAFAR</strain>
    </source>
</reference>
<organism evidence="7 8">
    <name type="scientific">Ramalina farinacea</name>
    <dbReference type="NCBI Taxonomy" id="258253"/>
    <lineage>
        <taxon>Eukaryota</taxon>
        <taxon>Fungi</taxon>
        <taxon>Dikarya</taxon>
        <taxon>Ascomycota</taxon>
        <taxon>Pezizomycotina</taxon>
        <taxon>Lecanoromycetes</taxon>
        <taxon>OSLEUM clade</taxon>
        <taxon>Lecanoromycetidae</taxon>
        <taxon>Lecanorales</taxon>
        <taxon>Lecanorineae</taxon>
        <taxon>Ramalinaceae</taxon>
        <taxon>Ramalina</taxon>
    </lineage>
</organism>
<feature type="transmembrane region" description="Helical" evidence="5">
    <location>
        <begin position="56"/>
        <end position="78"/>
    </location>
</feature>
<dbReference type="InterPro" id="IPR049452">
    <property type="entry name" value="Anoctamin_TM"/>
</dbReference>
<evidence type="ECO:0000256" key="1">
    <source>
        <dbReference type="ARBA" id="ARBA00004141"/>
    </source>
</evidence>
<dbReference type="GO" id="GO:0016020">
    <property type="term" value="C:membrane"/>
    <property type="evidence" value="ECO:0007669"/>
    <property type="project" value="UniProtKB-SubCell"/>
</dbReference>
<evidence type="ECO:0000256" key="4">
    <source>
        <dbReference type="ARBA" id="ARBA00023136"/>
    </source>
</evidence>
<accession>A0AA43QHW9</accession>
<proteinExistence type="predicted"/>
<dbReference type="PANTHER" id="PTHR12308">
    <property type="entry name" value="ANOCTAMIN"/>
    <property type="match status" value="1"/>
</dbReference>
<name>A0AA43QHW9_9LECA</name>
<dbReference type="GO" id="GO:0032541">
    <property type="term" value="C:cortical endoplasmic reticulum"/>
    <property type="evidence" value="ECO:0007669"/>
    <property type="project" value="TreeGrafter"/>
</dbReference>
<evidence type="ECO:0000256" key="2">
    <source>
        <dbReference type="ARBA" id="ARBA00022692"/>
    </source>
</evidence>
<keyword evidence="2 5" id="KW-0812">Transmembrane</keyword>
<feature type="transmembrane region" description="Helical" evidence="5">
    <location>
        <begin position="12"/>
        <end position="36"/>
    </location>
</feature>
<keyword evidence="3 5" id="KW-1133">Transmembrane helix</keyword>
<dbReference type="EMBL" id="JAPUFD010000002">
    <property type="protein sequence ID" value="MDI1485949.1"/>
    <property type="molecule type" value="Genomic_DNA"/>
</dbReference>
<dbReference type="AlphaFoldDB" id="A0AA43QHW9"/>
<sequence length="174" mass="19618">MQRPIPHRADSIGPWLDSLGFLAWLGSITTAALVYLFSNDGLGPDGTPTDIKGWGLLLTIFFSEHIYLLVTWGVGIAISKLDSPGMQKERAERFQVRKRYLQESLGENAMELPPLMESEKITRASLEEDARQSTLKASGPVDQFWNRQRSWEESAKVGMRLIEQMAPKEGKKQQ</sequence>
<evidence type="ECO:0000259" key="6">
    <source>
        <dbReference type="Pfam" id="PF04547"/>
    </source>
</evidence>
<dbReference type="Proteomes" id="UP001161017">
    <property type="component" value="Unassembled WGS sequence"/>
</dbReference>
<evidence type="ECO:0000256" key="5">
    <source>
        <dbReference type="SAM" id="Phobius"/>
    </source>
</evidence>
<evidence type="ECO:0000256" key="3">
    <source>
        <dbReference type="ARBA" id="ARBA00022989"/>
    </source>
</evidence>
<comment type="subcellular location">
    <subcellularLocation>
        <location evidence="1">Membrane</location>
        <topology evidence="1">Multi-pass membrane protein</topology>
    </subcellularLocation>
</comment>
<evidence type="ECO:0000313" key="7">
    <source>
        <dbReference type="EMBL" id="MDI1485949.1"/>
    </source>
</evidence>
<dbReference type="PANTHER" id="PTHR12308:SF73">
    <property type="entry name" value="ANOCTAMIN"/>
    <property type="match status" value="1"/>
</dbReference>
<comment type="caution">
    <text evidence="7">The sequence shown here is derived from an EMBL/GenBank/DDBJ whole genome shotgun (WGS) entry which is preliminary data.</text>
</comment>
<dbReference type="InterPro" id="IPR007632">
    <property type="entry name" value="Anoctamin"/>
</dbReference>
<dbReference type="Pfam" id="PF04547">
    <property type="entry name" value="Anoctamin"/>
    <property type="match status" value="1"/>
</dbReference>
<protein>
    <recommendedName>
        <fullName evidence="6">Anoctamin transmembrane domain-containing protein</fullName>
    </recommendedName>
</protein>
<dbReference type="GO" id="GO:0005254">
    <property type="term" value="F:chloride channel activity"/>
    <property type="evidence" value="ECO:0007669"/>
    <property type="project" value="TreeGrafter"/>
</dbReference>
<keyword evidence="4 5" id="KW-0472">Membrane</keyword>
<feature type="domain" description="Anoctamin transmembrane" evidence="6">
    <location>
        <begin position="1"/>
        <end position="92"/>
    </location>
</feature>